<evidence type="ECO:0000256" key="11">
    <source>
        <dbReference type="ARBA" id="ARBA00032577"/>
    </source>
</evidence>
<keyword evidence="7" id="KW-0067">ATP-binding</keyword>
<dbReference type="SUPFAM" id="SSF55681">
    <property type="entry name" value="Class II aaRS and biotin synthetases"/>
    <property type="match status" value="1"/>
</dbReference>
<dbReference type="GO" id="GO:0000049">
    <property type="term" value="F:tRNA binding"/>
    <property type="evidence" value="ECO:0007669"/>
    <property type="project" value="UniProtKB-KW"/>
</dbReference>
<name>A0A934U011_9FLAO</name>
<feature type="non-terminal residue" evidence="14">
    <location>
        <position position="1"/>
    </location>
</feature>
<dbReference type="Proteomes" id="UP000662373">
    <property type="component" value="Unassembled WGS sequence"/>
</dbReference>
<evidence type="ECO:0000256" key="2">
    <source>
        <dbReference type="ARBA" id="ARBA00013168"/>
    </source>
</evidence>
<evidence type="ECO:0000256" key="1">
    <source>
        <dbReference type="ARBA" id="ARBA00008226"/>
    </source>
</evidence>
<dbReference type="Pfam" id="PF01411">
    <property type="entry name" value="tRNA-synt_2c"/>
    <property type="match status" value="1"/>
</dbReference>
<sequence>HHTFFEMLGNFSIGDYFKEEAIEWAWEFLTSDEWIGFDPNLLSVTVHPEDEEAYVLWRDKIGVPEERIIRLEGNFWDIGEGPSGPNTEIFYDRGESYGDDMNDPELYPGGENE</sequence>
<evidence type="ECO:0000259" key="13">
    <source>
        <dbReference type="PROSITE" id="PS50860"/>
    </source>
</evidence>
<dbReference type="EMBL" id="JAEHJZ010000620">
    <property type="protein sequence ID" value="MBJ7883315.1"/>
    <property type="molecule type" value="Genomic_DNA"/>
</dbReference>
<proteinExistence type="inferred from homology"/>
<organism evidence="14 15">
    <name type="scientific">Gelidibacter salicanalis</name>
    <dbReference type="NCBI Taxonomy" id="291193"/>
    <lineage>
        <taxon>Bacteria</taxon>
        <taxon>Pseudomonadati</taxon>
        <taxon>Bacteroidota</taxon>
        <taxon>Flavobacteriia</taxon>
        <taxon>Flavobacteriales</taxon>
        <taxon>Flavobacteriaceae</taxon>
        <taxon>Gelidibacter</taxon>
    </lineage>
</organism>
<dbReference type="GO" id="GO:0005829">
    <property type="term" value="C:cytosol"/>
    <property type="evidence" value="ECO:0007669"/>
    <property type="project" value="TreeGrafter"/>
</dbReference>
<dbReference type="InterPro" id="IPR018165">
    <property type="entry name" value="Ala-tRNA-synth_IIc_core"/>
</dbReference>
<dbReference type="GO" id="GO:0005524">
    <property type="term" value="F:ATP binding"/>
    <property type="evidence" value="ECO:0007669"/>
    <property type="project" value="UniProtKB-KW"/>
</dbReference>
<evidence type="ECO:0000256" key="9">
    <source>
        <dbReference type="ARBA" id="ARBA00022917"/>
    </source>
</evidence>
<feature type="non-terminal residue" evidence="14">
    <location>
        <position position="113"/>
    </location>
</feature>
<keyword evidence="9" id="KW-0648">Protein biosynthesis</keyword>
<dbReference type="PANTHER" id="PTHR11777">
    <property type="entry name" value="ALANYL-TRNA SYNTHETASE"/>
    <property type="match status" value="1"/>
</dbReference>
<dbReference type="PROSITE" id="PS50860">
    <property type="entry name" value="AA_TRNA_LIGASE_II_ALA"/>
    <property type="match status" value="1"/>
</dbReference>
<evidence type="ECO:0000256" key="4">
    <source>
        <dbReference type="ARBA" id="ARBA00022555"/>
    </source>
</evidence>
<dbReference type="PANTHER" id="PTHR11777:SF9">
    <property type="entry name" value="ALANINE--TRNA LIGASE, CYTOPLASMIC"/>
    <property type="match status" value="1"/>
</dbReference>
<dbReference type="AlphaFoldDB" id="A0A934U011"/>
<evidence type="ECO:0000256" key="7">
    <source>
        <dbReference type="ARBA" id="ARBA00022840"/>
    </source>
</evidence>
<evidence type="ECO:0000256" key="10">
    <source>
        <dbReference type="ARBA" id="ARBA00023146"/>
    </source>
</evidence>
<evidence type="ECO:0000313" key="15">
    <source>
        <dbReference type="Proteomes" id="UP000662373"/>
    </source>
</evidence>
<evidence type="ECO:0000256" key="12">
    <source>
        <dbReference type="SAM" id="MobiDB-lite"/>
    </source>
</evidence>
<dbReference type="InterPro" id="IPR045864">
    <property type="entry name" value="aa-tRNA-synth_II/BPL/LPL"/>
</dbReference>
<dbReference type="InterPro" id="IPR050058">
    <property type="entry name" value="Ala-tRNA_ligase"/>
</dbReference>
<keyword evidence="4" id="KW-0820">tRNA-binding</keyword>
<keyword evidence="5 14" id="KW-0436">Ligase</keyword>
<dbReference type="InterPro" id="IPR018164">
    <property type="entry name" value="Ala-tRNA-synth_IIc_N"/>
</dbReference>
<protein>
    <recommendedName>
        <fullName evidence="3">Alanine--tRNA ligase</fullName>
        <ecNumber evidence="2">6.1.1.7</ecNumber>
    </recommendedName>
    <alternativeName>
        <fullName evidence="11">Alanyl-tRNA synthetase</fullName>
    </alternativeName>
</protein>
<comment type="similarity">
    <text evidence="1">Belongs to the class-II aminoacyl-tRNA synthetase family.</text>
</comment>
<dbReference type="GO" id="GO:0004813">
    <property type="term" value="F:alanine-tRNA ligase activity"/>
    <property type="evidence" value="ECO:0007669"/>
    <property type="project" value="UniProtKB-EC"/>
</dbReference>
<evidence type="ECO:0000256" key="3">
    <source>
        <dbReference type="ARBA" id="ARBA00017959"/>
    </source>
</evidence>
<accession>A0A934U011</accession>
<reference evidence="14 15" key="1">
    <citation type="submission" date="2020-09" db="EMBL/GenBank/DDBJ databases">
        <title>Draft genome of Gelidibacter salicanalis PAMC21136.</title>
        <authorList>
            <person name="Park H."/>
        </authorList>
    </citation>
    <scope>NUCLEOTIDE SEQUENCE [LARGE SCALE GENOMIC DNA]</scope>
    <source>
        <strain evidence="14 15">PAMC21136</strain>
    </source>
</reference>
<keyword evidence="8" id="KW-0694">RNA-binding</keyword>
<evidence type="ECO:0000256" key="5">
    <source>
        <dbReference type="ARBA" id="ARBA00022598"/>
    </source>
</evidence>
<keyword evidence="15" id="KW-1185">Reference proteome</keyword>
<keyword evidence="10" id="KW-0030">Aminoacyl-tRNA synthetase</keyword>
<dbReference type="EC" id="6.1.1.7" evidence="2"/>
<feature type="region of interest" description="Disordered" evidence="12">
    <location>
        <begin position="92"/>
        <end position="113"/>
    </location>
</feature>
<evidence type="ECO:0000313" key="14">
    <source>
        <dbReference type="EMBL" id="MBJ7883315.1"/>
    </source>
</evidence>
<evidence type="ECO:0000256" key="8">
    <source>
        <dbReference type="ARBA" id="ARBA00022884"/>
    </source>
</evidence>
<evidence type="ECO:0000256" key="6">
    <source>
        <dbReference type="ARBA" id="ARBA00022741"/>
    </source>
</evidence>
<dbReference type="Gene3D" id="3.30.930.10">
    <property type="entry name" value="Bira Bifunctional Protein, Domain 2"/>
    <property type="match status" value="1"/>
</dbReference>
<feature type="domain" description="Alanyl-transfer RNA synthetases family profile" evidence="13">
    <location>
        <begin position="1"/>
        <end position="113"/>
    </location>
</feature>
<dbReference type="GO" id="GO:0002161">
    <property type="term" value="F:aminoacyl-tRNA deacylase activity"/>
    <property type="evidence" value="ECO:0007669"/>
    <property type="project" value="TreeGrafter"/>
</dbReference>
<gene>
    <name evidence="14" type="primary">alaS</name>
    <name evidence="14" type="ORF">JEM65_22125</name>
</gene>
<keyword evidence="6" id="KW-0547">Nucleotide-binding</keyword>
<comment type="caution">
    <text evidence="14">The sequence shown here is derived from an EMBL/GenBank/DDBJ whole genome shotgun (WGS) entry which is preliminary data.</text>
</comment>
<dbReference type="GO" id="GO:0006419">
    <property type="term" value="P:alanyl-tRNA aminoacylation"/>
    <property type="evidence" value="ECO:0007669"/>
    <property type="project" value="InterPro"/>
</dbReference>